<keyword evidence="9" id="KW-0862">Zinc</keyword>
<evidence type="ECO:0000313" key="12">
    <source>
        <dbReference type="Proteomes" id="UP000321464"/>
    </source>
</evidence>
<evidence type="ECO:0000256" key="7">
    <source>
        <dbReference type="ARBA" id="ARBA00048273"/>
    </source>
</evidence>
<comment type="caution">
    <text evidence="11">The sequence shown here is derived from an EMBL/GenBank/DDBJ whole genome shotgun (WGS) entry which is preliminary data.</text>
</comment>
<dbReference type="GO" id="GO:0046872">
    <property type="term" value="F:metal ion binding"/>
    <property type="evidence" value="ECO:0007669"/>
    <property type="project" value="UniProtKB-KW"/>
</dbReference>
<dbReference type="AlphaFoldDB" id="A0A512APB5"/>
<evidence type="ECO:0000256" key="6">
    <source>
        <dbReference type="ARBA" id="ARBA00033298"/>
    </source>
</evidence>
<dbReference type="PANTHER" id="PTHR46036">
    <property type="entry name" value="LACTOYLGLUTATHIONE LYASE"/>
    <property type="match status" value="1"/>
</dbReference>
<dbReference type="Proteomes" id="UP000321464">
    <property type="component" value="Unassembled WGS sequence"/>
</dbReference>
<protein>
    <recommendedName>
        <fullName evidence="4">Aldoketomutase</fullName>
    </recommendedName>
    <alternativeName>
        <fullName evidence="3">Glyoxalase I</fullName>
    </alternativeName>
    <alternativeName>
        <fullName evidence="2">Ketone-aldehyde mutase</fullName>
    </alternativeName>
    <alternativeName>
        <fullName evidence="5">Methylglyoxalase</fullName>
    </alternativeName>
    <alternativeName>
        <fullName evidence="6">S-D-lactoylglutathione methylglyoxal lyase</fullName>
    </alternativeName>
</protein>
<keyword evidence="11" id="KW-0456">Lyase</keyword>
<dbReference type="NCBIfam" id="TIGR00068">
    <property type="entry name" value="glyox_I"/>
    <property type="match status" value="1"/>
</dbReference>
<feature type="active site" description="Proton donor/acceptor" evidence="8">
    <location>
        <position position="140"/>
    </location>
</feature>
<gene>
    <name evidence="11" type="ORF">NSE01_33820</name>
</gene>
<feature type="binding site" evidence="9">
    <location>
        <position position="70"/>
    </location>
    <ligand>
        <name>Zn(2+)</name>
        <dbReference type="ChEBI" id="CHEBI:29105"/>
        <note>ligand shared between dimeric partners</note>
    </ligand>
</feature>
<dbReference type="InterPro" id="IPR004360">
    <property type="entry name" value="Glyas_Fos-R_dOase_dom"/>
</dbReference>
<proteinExistence type="predicted"/>
<dbReference type="GO" id="GO:0005737">
    <property type="term" value="C:cytoplasm"/>
    <property type="evidence" value="ECO:0007669"/>
    <property type="project" value="TreeGrafter"/>
</dbReference>
<dbReference type="InterPro" id="IPR037523">
    <property type="entry name" value="VOC_core"/>
</dbReference>
<dbReference type="PANTHER" id="PTHR46036:SF5">
    <property type="entry name" value="LACTOYLGLUTATHIONE LYASE"/>
    <property type="match status" value="1"/>
</dbReference>
<dbReference type="Gene3D" id="3.10.180.10">
    <property type="entry name" value="2,3-Dihydroxybiphenyl 1,2-Dioxygenase, domain 1"/>
    <property type="match status" value="1"/>
</dbReference>
<sequence length="152" mass="16661">MKEEYWIWGKDAQRPRILHAMIRVADLDRSLDFYCNKLGMVVLSRVDVEAARFSIVFVNFTDDFDSGAIELTYNWDHPANAEGYTHGSGYGHVAIGVPDVFATCDRLRAAGVAITTEPKHLLPGAPALAFVKDPDGYAIELIQTAGFVAGDG</sequence>
<feature type="binding site" evidence="9">
    <location>
        <position position="140"/>
    </location>
    <ligand>
        <name>Zn(2+)</name>
        <dbReference type="ChEBI" id="CHEBI:29105"/>
        <note>ligand shared between dimeric partners</note>
    </ligand>
</feature>
<evidence type="ECO:0000256" key="1">
    <source>
        <dbReference type="ARBA" id="ARBA00001967"/>
    </source>
</evidence>
<dbReference type="InterPro" id="IPR004361">
    <property type="entry name" value="Glyoxalase_1"/>
</dbReference>
<evidence type="ECO:0000256" key="3">
    <source>
        <dbReference type="ARBA" id="ARBA00030537"/>
    </source>
</evidence>
<dbReference type="GO" id="GO:0019243">
    <property type="term" value="P:methylglyoxal catabolic process to D-lactate via S-lactoyl-glutathione"/>
    <property type="evidence" value="ECO:0007669"/>
    <property type="project" value="TreeGrafter"/>
</dbReference>
<keyword evidence="9" id="KW-0479">Metal-binding</keyword>
<dbReference type="PROSITE" id="PS51819">
    <property type="entry name" value="VOC"/>
    <property type="match status" value="1"/>
</dbReference>
<dbReference type="RefSeq" id="WP_246135261.1">
    <property type="nucleotide sequence ID" value="NZ_BJYR01000023.1"/>
</dbReference>
<evidence type="ECO:0000256" key="5">
    <source>
        <dbReference type="ARBA" id="ARBA00032460"/>
    </source>
</evidence>
<feature type="binding site" evidence="9">
    <location>
        <position position="92"/>
    </location>
    <ligand>
        <name>Zn(2+)</name>
        <dbReference type="ChEBI" id="CHEBI:29105"/>
        <note>ligand shared between dimeric partners</note>
    </ligand>
</feature>
<dbReference type="InterPro" id="IPR029068">
    <property type="entry name" value="Glyas_Bleomycin-R_OHBP_Dase"/>
</dbReference>
<evidence type="ECO:0000256" key="9">
    <source>
        <dbReference type="PIRSR" id="PIRSR604361-3"/>
    </source>
</evidence>
<evidence type="ECO:0000259" key="10">
    <source>
        <dbReference type="PROSITE" id="PS51819"/>
    </source>
</evidence>
<evidence type="ECO:0000256" key="2">
    <source>
        <dbReference type="ARBA" id="ARBA00030291"/>
    </source>
</evidence>
<evidence type="ECO:0000256" key="4">
    <source>
        <dbReference type="ARBA" id="ARBA00030892"/>
    </source>
</evidence>
<comment type="cofactor">
    <cofactor evidence="1">
        <name>Ni(2+)</name>
        <dbReference type="ChEBI" id="CHEBI:49786"/>
    </cofactor>
</comment>
<reference evidence="11 12" key="1">
    <citation type="submission" date="2019-07" db="EMBL/GenBank/DDBJ databases">
        <title>Whole genome shotgun sequence of Novosphingobium sediminis NBRC 106119.</title>
        <authorList>
            <person name="Hosoyama A."/>
            <person name="Uohara A."/>
            <person name="Ohji S."/>
            <person name="Ichikawa N."/>
        </authorList>
    </citation>
    <scope>NUCLEOTIDE SEQUENCE [LARGE SCALE GENOMIC DNA]</scope>
    <source>
        <strain evidence="11 12">NBRC 106119</strain>
    </source>
</reference>
<comment type="catalytic activity">
    <reaction evidence="7">
        <text>(R)-S-lactoylglutathione = methylglyoxal + glutathione</text>
        <dbReference type="Rhea" id="RHEA:19069"/>
        <dbReference type="ChEBI" id="CHEBI:17158"/>
        <dbReference type="ChEBI" id="CHEBI:57474"/>
        <dbReference type="ChEBI" id="CHEBI:57925"/>
        <dbReference type="EC" id="4.4.1.5"/>
    </reaction>
</comment>
<evidence type="ECO:0000313" key="11">
    <source>
        <dbReference type="EMBL" id="GEO01550.1"/>
    </source>
</evidence>
<keyword evidence="12" id="KW-1185">Reference proteome</keyword>
<dbReference type="EMBL" id="BJYR01000023">
    <property type="protein sequence ID" value="GEO01550.1"/>
    <property type="molecule type" value="Genomic_DNA"/>
</dbReference>
<evidence type="ECO:0000256" key="8">
    <source>
        <dbReference type="PIRSR" id="PIRSR604361-1"/>
    </source>
</evidence>
<name>A0A512APB5_9SPHN</name>
<accession>A0A512APB5</accession>
<dbReference type="SUPFAM" id="SSF54593">
    <property type="entry name" value="Glyoxalase/Bleomycin resistance protein/Dihydroxybiphenyl dioxygenase"/>
    <property type="match status" value="1"/>
</dbReference>
<comment type="cofactor">
    <cofactor evidence="9">
        <name>Zn(2+)</name>
        <dbReference type="ChEBI" id="CHEBI:29105"/>
    </cofactor>
    <text evidence="9">Binds 1 zinc ion per subunit. In the homodimer, two zinc ions are bound between subunits.</text>
</comment>
<organism evidence="11 12">
    <name type="scientific">Novosphingobium sediminis</name>
    <dbReference type="NCBI Taxonomy" id="707214"/>
    <lineage>
        <taxon>Bacteria</taxon>
        <taxon>Pseudomonadati</taxon>
        <taxon>Pseudomonadota</taxon>
        <taxon>Alphaproteobacteria</taxon>
        <taxon>Sphingomonadales</taxon>
        <taxon>Sphingomonadaceae</taxon>
        <taxon>Novosphingobium</taxon>
    </lineage>
</organism>
<dbReference type="Pfam" id="PF00903">
    <property type="entry name" value="Glyoxalase"/>
    <property type="match status" value="1"/>
</dbReference>
<dbReference type="GO" id="GO:0004462">
    <property type="term" value="F:lactoylglutathione lyase activity"/>
    <property type="evidence" value="ECO:0007669"/>
    <property type="project" value="UniProtKB-EC"/>
</dbReference>
<feature type="domain" description="VOC" evidence="10">
    <location>
        <begin position="16"/>
        <end position="144"/>
    </location>
</feature>